<protein>
    <submittedName>
        <fullName evidence="1">Uncharacterized protein</fullName>
    </submittedName>
</protein>
<evidence type="ECO:0000313" key="1">
    <source>
        <dbReference type="EMBL" id="KAI4544958.1"/>
    </source>
</evidence>
<name>A0AAD4UF08_OVIAM</name>
<organism evidence="1 2">
    <name type="scientific">Ovis ammon polii</name>
    <dbReference type="NCBI Taxonomy" id="230172"/>
    <lineage>
        <taxon>Eukaryota</taxon>
        <taxon>Metazoa</taxon>
        <taxon>Chordata</taxon>
        <taxon>Craniata</taxon>
        <taxon>Vertebrata</taxon>
        <taxon>Euteleostomi</taxon>
        <taxon>Mammalia</taxon>
        <taxon>Eutheria</taxon>
        <taxon>Laurasiatheria</taxon>
        <taxon>Artiodactyla</taxon>
        <taxon>Ruminantia</taxon>
        <taxon>Pecora</taxon>
        <taxon>Bovidae</taxon>
        <taxon>Caprinae</taxon>
        <taxon>Ovis</taxon>
    </lineage>
</organism>
<evidence type="ECO:0000313" key="2">
    <source>
        <dbReference type="Proteomes" id="UP001214576"/>
    </source>
</evidence>
<gene>
    <name evidence="1" type="ORF">MG293_005224</name>
</gene>
<keyword evidence="2" id="KW-1185">Reference proteome</keyword>
<sequence length="126" mass="14232">MANVKRRLIGGCKFSVPPPPPPPVCLASDHPLLHPPARYPACPLPPRRDRTERWPQVFRDVQYLEGPKAGSLYTDASGAEQLYQELRRRTNKITEVKASVSLEERLRNLRVTSGWTLGDAYPEPEC</sequence>
<proteinExistence type="predicted"/>
<comment type="caution">
    <text evidence="1">The sequence shown here is derived from an EMBL/GenBank/DDBJ whole genome shotgun (WGS) entry which is preliminary data.</text>
</comment>
<reference evidence="1" key="1">
    <citation type="submission" date="2022-03" db="EMBL/GenBank/DDBJ databases">
        <title>Genomic analyses of argali, domestic sheep and their hybrids provide insights into chromosomal evolution, heterosis and genetic basis of agronomic traits.</title>
        <authorList>
            <person name="Li M."/>
        </authorList>
    </citation>
    <scope>NUCLEOTIDE SEQUENCE</scope>
    <source>
        <strain evidence="1">CAU-MHL-2022a</strain>
        <tissue evidence="1">Skin</tissue>
    </source>
</reference>
<dbReference type="AlphaFoldDB" id="A0AAD4UF08"/>
<accession>A0AAD4UF08</accession>
<dbReference type="Proteomes" id="UP001214576">
    <property type="component" value="Unassembled WGS sequence"/>
</dbReference>
<dbReference type="EMBL" id="JAKZEL010000003">
    <property type="protein sequence ID" value="KAI4544958.1"/>
    <property type="molecule type" value="Genomic_DNA"/>
</dbReference>